<protein>
    <submittedName>
        <fullName evidence="2">Uncharacterized protein</fullName>
    </submittedName>
</protein>
<proteinExistence type="predicted"/>
<feature type="compositionally biased region" description="Polar residues" evidence="1">
    <location>
        <begin position="111"/>
        <end position="123"/>
    </location>
</feature>
<dbReference type="EMBL" id="APBN01000004">
    <property type="protein sequence ID" value="EMT52229.1"/>
    <property type="molecule type" value="Genomic_DNA"/>
</dbReference>
<feature type="region of interest" description="Disordered" evidence="1">
    <location>
        <begin position="111"/>
        <end position="180"/>
    </location>
</feature>
<dbReference type="OrthoDB" id="2466943at2"/>
<dbReference type="STRING" id="1300222.I532_11269"/>
<evidence type="ECO:0000313" key="2">
    <source>
        <dbReference type="EMBL" id="EMT52229.1"/>
    </source>
</evidence>
<accession>M8D7L0</accession>
<comment type="caution">
    <text evidence="2">The sequence shown here is derived from an EMBL/GenBank/DDBJ whole genome shotgun (WGS) entry which is preliminary data.</text>
</comment>
<organism evidence="2 3">
    <name type="scientific">Brevibacillus borstelensis AK1</name>
    <dbReference type="NCBI Taxonomy" id="1300222"/>
    <lineage>
        <taxon>Bacteria</taxon>
        <taxon>Bacillati</taxon>
        <taxon>Bacillota</taxon>
        <taxon>Bacilli</taxon>
        <taxon>Bacillales</taxon>
        <taxon>Paenibacillaceae</taxon>
        <taxon>Brevibacillus</taxon>
    </lineage>
</organism>
<reference evidence="2 3" key="1">
    <citation type="submission" date="2013-03" db="EMBL/GenBank/DDBJ databases">
        <title>Assembly of a new bacterial strain Brevibacillus borstelensis AK1.</title>
        <authorList>
            <person name="Rajan I."/>
            <person name="PoliReddy D."/>
            <person name="Sugumar T."/>
            <person name="Rathinam K."/>
            <person name="Alqarawi S."/>
            <person name="Khalil A.B."/>
            <person name="Sivakumar N."/>
        </authorList>
    </citation>
    <scope>NUCLEOTIDE SEQUENCE [LARGE SCALE GENOMIC DNA]</scope>
    <source>
        <strain evidence="2 3">AK1</strain>
    </source>
</reference>
<name>M8D7L0_9BACL</name>
<sequence>MRTTGNVMGVQAQFILERIDETWKILKRRMQDAQGGYLFTDKAHAAATAAEDASAEGGGEADAHNQVLVGVQSPVFDDHRLTTELPEPNWGIELPLQAAFITDTGRGSQMGNGLFSRSTNSVRTRQKKKRAGLSILHLLGRMARPEKASASPNEPQETRSAPAPPNLPGSQGFRYLGPNS</sequence>
<dbReference type="GeneID" id="89497709"/>
<evidence type="ECO:0000313" key="3">
    <source>
        <dbReference type="Proteomes" id="UP000012081"/>
    </source>
</evidence>
<keyword evidence="3" id="KW-1185">Reference proteome</keyword>
<dbReference type="RefSeq" id="WP_003388292.1">
    <property type="nucleotide sequence ID" value="NZ_APBN01000004.1"/>
</dbReference>
<dbReference type="Proteomes" id="UP000012081">
    <property type="component" value="Unassembled WGS sequence"/>
</dbReference>
<dbReference type="PATRIC" id="fig|1300222.3.peg.2349"/>
<dbReference type="AlphaFoldDB" id="M8D7L0"/>
<feature type="compositionally biased region" description="Polar residues" evidence="1">
    <location>
        <begin position="150"/>
        <end position="159"/>
    </location>
</feature>
<gene>
    <name evidence="2" type="ORF">I532_11269</name>
</gene>
<evidence type="ECO:0000256" key="1">
    <source>
        <dbReference type="SAM" id="MobiDB-lite"/>
    </source>
</evidence>